<dbReference type="EMBL" id="FNGS01000003">
    <property type="protein sequence ID" value="SDL75709.1"/>
    <property type="molecule type" value="Genomic_DNA"/>
</dbReference>
<keyword evidence="1" id="KW-1133">Transmembrane helix</keyword>
<dbReference type="Proteomes" id="UP000198901">
    <property type="component" value="Unassembled WGS sequence"/>
</dbReference>
<keyword evidence="4" id="KW-1185">Reference proteome</keyword>
<proteinExistence type="predicted"/>
<feature type="domain" description="DUF4350" evidence="2">
    <location>
        <begin position="40"/>
        <end position="246"/>
    </location>
</feature>
<evidence type="ECO:0000313" key="4">
    <source>
        <dbReference type="Proteomes" id="UP000198901"/>
    </source>
</evidence>
<organism evidence="3 4">
    <name type="scientific">Siphonobacter aquaeclarae</name>
    <dbReference type="NCBI Taxonomy" id="563176"/>
    <lineage>
        <taxon>Bacteria</taxon>
        <taxon>Pseudomonadati</taxon>
        <taxon>Bacteroidota</taxon>
        <taxon>Cytophagia</taxon>
        <taxon>Cytophagales</taxon>
        <taxon>Cytophagaceae</taxon>
        <taxon>Siphonobacter</taxon>
    </lineage>
</organism>
<dbReference type="RefSeq" id="WP_093200369.1">
    <property type="nucleotide sequence ID" value="NZ_FNGS01000003.1"/>
</dbReference>
<name>A0A1G9MNA0_9BACT</name>
<keyword evidence="1" id="KW-0472">Membrane</keyword>
<feature type="transmembrane region" description="Helical" evidence="1">
    <location>
        <begin position="6"/>
        <end position="23"/>
    </location>
</feature>
<dbReference type="STRING" id="563176.SAMN04488090_1677"/>
<reference evidence="3 4" key="1">
    <citation type="submission" date="2016-10" db="EMBL/GenBank/DDBJ databases">
        <authorList>
            <person name="de Groot N.N."/>
        </authorList>
    </citation>
    <scope>NUCLEOTIDE SEQUENCE [LARGE SCALE GENOMIC DNA]</scope>
    <source>
        <strain evidence="3 4">DSM 21668</strain>
    </source>
</reference>
<gene>
    <name evidence="3" type="ORF">SAMN04488090_1677</name>
</gene>
<feature type="transmembrane region" description="Helical" evidence="1">
    <location>
        <begin position="276"/>
        <end position="300"/>
    </location>
</feature>
<dbReference type="InterPro" id="IPR025646">
    <property type="entry name" value="DUF4350"/>
</dbReference>
<dbReference type="Pfam" id="PF14258">
    <property type="entry name" value="DUF4350"/>
    <property type="match status" value="1"/>
</dbReference>
<protein>
    <recommendedName>
        <fullName evidence="2">DUF4350 domain-containing protein</fullName>
    </recommendedName>
</protein>
<evidence type="ECO:0000259" key="2">
    <source>
        <dbReference type="Pfam" id="PF14258"/>
    </source>
</evidence>
<sequence length="418" mass="48667">MKNKKYLLILGTIVILFVLVEYFRPRPIDWTRTFRNDQKIPFATEAVYDLLPGLFPGQEVTSVRLPFYNLADDGKLPEQTSTYLFISESCEMAEEDVEELLAYVHDGNTAFLSANSFPQLLTDTLHLKIGTNSLIDFNRAYQSEKNEDEDQDAYYNRFRFDSMQVNLTDPRFRVGRKGYVLEKETAENHFVTTDSTLKASVLGVNQHGQYNFLRFRFGKGELFLQSAPEVFSNYYLLKQGEGNYAFKALSYLPAQPILWDEYAEQGREGERSILRFLFTSPSLTWAYYLTLATLLLFVIFEGKRRQRVIPVLEPVTNSSLEFVETVGQLYYNQADHANLAEKKIQHWLTYLRQRFGMKTTELDEEFRETLVLKTGIDRKDVDNLVARIHQVRYFSGNLAENQLVDLSNQIESFYRKVQ</sequence>
<accession>A0A1G9MNA0</accession>
<keyword evidence="1" id="KW-0812">Transmembrane</keyword>
<evidence type="ECO:0000256" key="1">
    <source>
        <dbReference type="SAM" id="Phobius"/>
    </source>
</evidence>
<dbReference type="OrthoDB" id="1111222at2"/>
<evidence type="ECO:0000313" key="3">
    <source>
        <dbReference type="EMBL" id="SDL75709.1"/>
    </source>
</evidence>
<dbReference type="AlphaFoldDB" id="A0A1G9MNA0"/>